<name>A0AAE0YE47_9GAST</name>
<accession>A0AAE0YE47</accession>
<keyword evidence="3" id="KW-1185">Reference proteome</keyword>
<gene>
    <name evidence="2" type="ORF">RRG08_025642</name>
</gene>
<feature type="region of interest" description="Disordered" evidence="1">
    <location>
        <begin position="67"/>
        <end position="87"/>
    </location>
</feature>
<comment type="caution">
    <text evidence="2">The sequence shown here is derived from an EMBL/GenBank/DDBJ whole genome shotgun (WGS) entry which is preliminary data.</text>
</comment>
<reference evidence="2" key="1">
    <citation type="journal article" date="2023" name="G3 (Bethesda)">
        <title>A reference genome for the long-term kleptoplast-retaining sea slug Elysia crispata morphotype clarki.</title>
        <authorList>
            <person name="Eastman K.E."/>
            <person name="Pendleton A.L."/>
            <person name="Shaikh M.A."/>
            <person name="Suttiyut T."/>
            <person name="Ogas R."/>
            <person name="Tomko P."/>
            <person name="Gavelis G."/>
            <person name="Widhalm J.R."/>
            <person name="Wisecaver J.H."/>
        </authorList>
    </citation>
    <scope>NUCLEOTIDE SEQUENCE</scope>
    <source>
        <strain evidence="2">ECLA1</strain>
    </source>
</reference>
<dbReference type="EMBL" id="JAWDGP010006345">
    <property type="protein sequence ID" value="KAK3742696.1"/>
    <property type="molecule type" value="Genomic_DNA"/>
</dbReference>
<protein>
    <submittedName>
        <fullName evidence="2">Uncharacterized protein</fullName>
    </submittedName>
</protein>
<evidence type="ECO:0000313" key="3">
    <source>
        <dbReference type="Proteomes" id="UP001283361"/>
    </source>
</evidence>
<proteinExistence type="predicted"/>
<evidence type="ECO:0000256" key="1">
    <source>
        <dbReference type="SAM" id="MobiDB-lite"/>
    </source>
</evidence>
<evidence type="ECO:0000313" key="2">
    <source>
        <dbReference type="EMBL" id="KAK3742696.1"/>
    </source>
</evidence>
<sequence length="87" mass="9631">MTRTLLALTDFYVERDYQEPRPETPSFCLASAWGWQRAVSLGDSTKLRIGLPALSWLAARFPGAAATRRTEGRKAQPKNGPQLLGVN</sequence>
<dbReference type="Proteomes" id="UP001283361">
    <property type="component" value="Unassembled WGS sequence"/>
</dbReference>
<dbReference type="AlphaFoldDB" id="A0AAE0YE47"/>
<organism evidence="2 3">
    <name type="scientific">Elysia crispata</name>
    <name type="common">lettuce slug</name>
    <dbReference type="NCBI Taxonomy" id="231223"/>
    <lineage>
        <taxon>Eukaryota</taxon>
        <taxon>Metazoa</taxon>
        <taxon>Spiralia</taxon>
        <taxon>Lophotrochozoa</taxon>
        <taxon>Mollusca</taxon>
        <taxon>Gastropoda</taxon>
        <taxon>Heterobranchia</taxon>
        <taxon>Euthyneura</taxon>
        <taxon>Panpulmonata</taxon>
        <taxon>Sacoglossa</taxon>
        <taxon>Placobranchoidea</taxon>
        <taxon>Plakobranchidae</taxon>
        <taxon>Elysia</taxon>
    </lineage>
</organism>